<evidence type="ECO:0000313" key="1">
    <source>
        <dbReference type="EMBL" id="RLV97331.1"/>
    </source>
</evidence>
<protein>
    <submittedName>
        <fullName evidence="1">Uncharacterized protein</fullName>
    </submittedName>
</protein>
<dbReference type="Proteomes" id="UP000276834">
    <property type="component" value="Unassembled WGS sequence"/>
</dbReference>
<organism evidence="1 2">
    <name type="scientific">Chloebia gouldiae</name>
    <name type="common">Gouldian finch</name>
    <name type="synonym">Erythrura gouldiae</name>
    <dbReference type="NCBI Taxonomy" id="44316"/>
    <lineage>
        <taxon>Eukaryota</taxon>
        <taxon>Metazoa</taxon>
        <taxon>Chordata</taxon>
        <taxon>Craniata</taxon>
        <taxon>Vertebrata</taxon>
        <taxon>Euteleostomi</taxon>
        <taxon>Archelosauria</taxon>
        <taxon>Archosauria</taxon>
        <taxon>Dinosauria</taxon>
        <taxon>Saurischia</taxon>
        <taxon>Theropoda</taxon>
        <taxon>Coelurosauria</taxon>
        <taxon>Aves</taxon>
        <taxon>Neognathae</taxon>
        <taxon>Neoaves</taxon>
        <taxon>Telluraves</taxon>
        <taxon>Australaves</taxon>
        <taxon>Passeriformes</taxon>
        <taxon>Passeroidea</taxon>
        <taxon>Passeridae</taxon>
        <taxon>Chloebia</taxon>
    </lineage>
</organism>
<name>A0A3L8S6B4_CHLGU</name>
<dbReference type="EMBL" id="QUSF01000060">
    <property type="protein sequence ID" value="RLV97331.1"/>
    <property type="molecule type" value="Genomic_DNA"/>
</dbReference>
<evidence type="ECO:0000313" key="2">
    <source>
        <dbReference type="Proteomes" id="UP000276834"/>
    </source>
</evidence>
<accession>A0A3L8S6B4</accession>
<reference evidence="1 2" key="1">
    <citation type="journal article" date="2018" name="Proc. R. Soc. B">
        <title>A non-coding region near Follistatin controls head colour polymorphism in the Gouldian finch.</title>
        <authorList>
            <person name="Toomey M.B."/>
            <person name="Marques C.I."/>
            <person name="Andrade P."/>
            <person name="Araujo P.M."/>
            <person name="Sabatino S."/>
            <person name="Gazda M.A."/>
            <person name="Afonso S."/>
            <person name="Lopes R.J."/>
            <person name="Corbo J.C."/>
            <person name="Carneiro M."/>
        </authorList>
    </citation>
    <scope>NUCLEOTIDE SEQUENCE [LARGE SCALE GENOMIC DNA]</scope>
    <source>
        <strain evidence="1">Red01</strain>
        <tissue evidence="1">Muscle</tissue>
    </source>
</reference>
<proteinExistence type="predicted"/>
<comment type="caution">
    <text evidence="1">The sequence shown here is derived from an EMBL/GenBank/DDBJ whole genome shotgun (WGS) entry which is preliminary data.</text>
</comment>
<keyword evidence="2" id="KW-1185">Reference proteome</keyword>
<dbReference type="AlphaFoldDB" id="A0A3L8S6B4"/>
<gene>
    <name evidence="1" type="ORF">DV515_00011883</name>
</gene>
<sequence length="130" mass="14794">MRGGIVIVAGERAKSTASELLTAPFTAPSPLWRITEHMLRGSYKWIGYNNVMDTTSSLHSFGLLLVLYLLWGNRIMPNQTGWELAWHLAPVLPCGLLLMTWSQRYVHYRAKSVKDKGWKNGIMAVGRIWH</sequence>